<comment type="caution">
    <text evidence="10">The sequence shown here is derived from an EMBL/GenBank/DDBJ whole genome shotgun (WGS) entry which is preliminary data.</text>
</comment>
<feature type="binding site" evidence="7 8">
    <location>
        <position position="27"/>
    </location>
    <ligand>
        <name>S-adenosyl-L-methionine</name>
        <dbReference type="ChEBI" id="CHEBI:59789"/>
    </ligand>
</feature>
<dbReference type="FunFam" id="3.40.50.150:FF:000023">
    <property type="entry name" value="Ribosomal RNA small subunit methyltransferase A"/>
    <property type="match status" value="1"/>
</dbReference>
<evidence type="ECO:0000313" key="10">
    <source>
        <dbReference type="EMBL" id="OGZ20068.1"/>
    </source>
</evidence>
<comment type="catalytic activity">
    <reaction evidence="7">
        <text>adenosine(1518)/adenosine(1519) in 16S rRNA + 4 S-adenosyl-L-methionine = N(6)-dimethyladenosine(1518)/N(6)-dimethyladenosine(1519) in 16S rRNA + 4 S-adenosyl-L-homocysteine + 4 H(+)</text>
        <dbReference type="Rhea" id="RHEA:19609"/>
        <dbReference type="Rhea" id="RHEA-COMP:10232"/>
        <dbReference type="Rhea" id="RHEA-COMP:10233"/>
        <dbReference type="ChEBI" id="CHEBI:15378"/>
        <dbReference type="ChEBI" id="CHEBI:57856"/>
        <dbReference type="ChEBI" id="CHEBI:59789"/>
        <dbReference type="ChEBI" id="CHEBI:74411"/>
        <dbReference type="ChEBI" id="CHEBI:74493"/>
        <dbReference type="EC" id="2.1.1.182"/>
    </reaction>
</comment>
<dbReference type="AlphaFoldDB" id="A0A1G2E4T4"/>
<dbReference type="Pfam" id="PF00398">
    <property type="entry name" value="RrnaAD"/>
    <property type="match status" value="1"/>
</dbReference>
<dbReference type="PROSITE" id="PS01131">
    <property type="entry name" value="RRNA_A_DIMETH"/>
    <property type="match status" value="1"/>
</dbReference>
<dbReference type="InterPro" id="IPR020596">
    <property type="entry name" value="rRNA_Ade_Mease_Trfase_CS"/>
</dbReference>
<feature type="binding site" evidence="7 8">
    <location>
        <position position="54"/>
    </location>
    <ligand>
        <name>S-adenosyl-L-methionine</name>
        <dbReference type="ChEBI" id="CHEBI:59789"/>
    </ligand>
</feature>
<proteinExistence type="inferred from homology"/>
<gene>
    <name evidence="7" type="primary">rsmA</name>
    <name evidence="7" type="synonym">ksgA</name>
    <name evidence="10" type="ORF">A2626_01705</name>
</gene>
<dbReference type="PANTHER" id="PTHR11727">
    <property type="entry name" value="DIMETHYLADENOSINE TRANSFERASE"/>
    <property type="match status" value="1"/>
</dbReference>
<keyword evidence="1 7" id="KW-0963">Cytoplasm</keyword>
<dbReference type="GO" id="GO:0052908">
    <property type="term" value="F:16S rRNA (adenine(1518)-N(6)/adenine(1519)-N(6))-dimethyltransferase activity"/>
    <property type="evidence" value="ECO:0007669"/>
    <property type="project" value="UniProtKB-EC"/>
</dbReference>
<dbReference type="InterPro" id="IPR001737">
    <property type="entry name" value="KsgA/Erm"/>
</dbReference>
<dbReference type="InterPro" id="IPR011530">
    <property type="entry name" value="rRNA_adenine_dimethylase"/>
</dbReference>
<dbReference type="EC" id="2.1.1.182" evidence="7"/>
<comment type="similarity">
    <text evidence="7">Belongs to the class I-like SAM-binding methyltransferase superfamily. rRNA adenine N(6)-methyltransferase family. RsmA subfamily.</text>
</comment>
<dbReference type="SMART" id="SM00650">
    <property type="entry name" value="rADc"/>
    <property type="match status" value="1"/>
</dbReference>
<evidence type="ECO:0000256" key="1">
    <source>
        <dbReference type="ARBA" id="ARBA00022490"/>
    </source>
</evidence>
<keyword evidence="3 7" id="KW-0489">Methyltransferase</keyword>
<organism evidence="10 11">
    <name type="scientific">Candidatus Nealsonbacteria bacterium RIFCSPHIGHO2_01_FULL_38_55</name>
    <dbReference type="NCBI Taxonomy" id="1801664"/>
    <lineage>
        <taxon>Bacteria</taxon>
        <taxon>Candidatus Nealsoniibacteriota</taxon>
    </lineage>
</organism>
<dbReference type="Gene3D" id="3.40.50.150">
    <property type="entry name" value="Vaccinia Virus protein VP39"/>
    <property type="match status" value="1"/>
</dbReference>
<name>A0A1G2E4T4_9BACT</name>
<dbReference type="PANTHER" id="PTHR11727:SF7">
    <property type="entry name" value="DIMETHYLADENOSINE TRANSFERASE-RELATED"/>
    <property type="match status" value="1"/>
</dbReference>
<comment type="subcellular location">
    <subcellularLocation>
        <location evidence="7">Cytoplasm</location>
    </subcellularLocation>
</comment>
<evidence type="ECO:0000256" key="6">
    <source>
        <dbReference type="ARBA" id="ARBA00022884"/>
    </source>
</evidence>
<evidence type="ECO:0000256" key="2">
    <source>
        <dbReference type="ARBA" id="ARBA00022552"/>
    </source>
</evidence>
<evidence type="ECO:0000256" key="8">
    <source>
        <dbReference type="PROSITE-ProRule" id="PRU01026"/>
    </source>
</evidence>
<dbReference type="HAMAP" id="MF_00607">
    <property type="entry name" value="16SrRNA_methyltr_A"/>
    <property type="match status" value="1"/>
</dbReference>
<evidence type="ECO:0000256" key="5">
    <source>
        <dbReference type="ARBA" id="ARBA00022691"/>
    </source>
</evidence>
<feature type="binding site" evidence="7 8">
    <location>
        <position position="100"/>
    </location>
    <ligand>
        <name>S-adenosyl-L-methionine</name>
        <dbReference type="ChEBI" id="CHEBI:59789"/>
    </ligand>
</feature>
<dbReference type="PROSITE" id="PS51689">
    <property type="entry name" value="SAM_RNA_A_N6_MT"/>
    <property type="match status" value="1"/>
</dbReference>
<dbReference type="InterPro" id="IPR020598">
    <property type="entry name" value="rRNA_Ade_methylase_Trfase_N"/>
</dbReference>
<dbReference type="Gene3D" id="1.10.8.100">
    <property type="entry name" value="Ribosomal RNA adenine dimethylase-like, domain 2"/>
    <property type="match status" value="1"/>
</dbReference>
<dbReference type="InterPro" id="IPR023165">
    <property type="entry name" value="rRNA_Ade_diMease-like_C"/>
</dbReference>
<evidence type="ECO:0000256" key="4">
    <source>
        <dbReference type="ARBA" id="ARBA00022679"/>
    </source>
</evidence>
<reference evidence="10 11" key="1">
    <citation type="journal article" date="2016" name="Nat. Commun.">
        <title>Thousands of microbial genomes shed light on interconnected biogeochemical processes in an aquifer system.</title>
        <authorList>
            <person name="Anantharaman K."/>
            <person name="Brown C.T."/>
            <person name="Hug L.A."/>
            <person name="Sharon I."/>
            <person name="Castelle C.J."/>
            <person name="Probst A.J."/>
            <person name="Thomas B.C."/>
            <person name="Singh A."/>
            <person name="Wilkins M.J."/>
            <person name="Karaoz U."/>
            <person name="Brodie E.L."/>
            <person name="Williams K.H."/>
            <person name="Hubbard S.S."/>
            <person name="Banfield J.F."/>
        </authorList>
    </citation>
    <scope>NUCLEOTIDE SEQUENCE [LARGE SCALE GENOMIC DNA]</scope>
</reference>
<sequence>MKLSYREDIRNVLKKSGAKPSKRFGQNFLTSEKKIKEIVEAANIKPDDIVIEIGPGVGNLTQELAKKAKKIIAIEKDGNMVKIIKETLKDYKNTEIIQADILKINTTGACPVTPDIISDKYKVVANLPFYIATAIIKKFIEAKNQPELMILTVQKEVGQRICASPPNMSLLAISVQFYAEAKIISYIPKKLFWPSPKVDSAIIIVKPRIDTDIKQINTDIKRTDTDIKQANKDLFFKIIKAGFSQPRKQLANNLTKNLNLNPLVGIELDKKQIKEWLLKNSIKPCQRAETLSLENWISLAKSLPY</sequence>
<dbReference type="Proteomes" id="UP000177360">
    <property type="component" value="Unassembled WGS sequence"/>
</dbReference>
<evidence type="ECO:0000313" key="11">
    <source>
        <dbReference type="Proteomes" id="UP000177360"/>
    </source>
</evidence>
<feature type="binding site" evidence="7 8">
    <location>
        <position position="29"/>
    </location>
    <ligand>
        <name>S-adenosyl-L-methionine</name>
        <dbReference type="ChEBI" id="CHEBI:59789"/>
    </ligand>
</feature>
<protein>
    <recommendedName>
        <fullName evidence="7">Ribosomal RNA small subunit methyltransferase A</fullName>
        <ecNumber evidence="7">2.1.1.182</ecNumber>
    </recommendedName>
    <alternativeName>
        <fullName evidence="7">16S rRNA (adenine(1518)-N(6)/adenine(1519)-N(6))-dimethyltransferase</fullName>
    </alternativeName>
    <alternativeName>
        <fullName evidence="7">16S rRNA dimethyladenosine transferase</fullName>
    </alternativeName>
    <alternativeName>
        <fullName evidence="7">16S rRNA dimethylase</fullName>
    </alternativeName>
    <alternativeName>
        <fullName evidence="7">S-adenosylmethionine-6-N', N'-adenosyl(rRNA) dimethyltransferase</fullName>
    </alternativeName>
</protein>
<dbReference type="GO" id="GO:0005829">
    <property type="term" value="C:cytosol"/>
    <property type="evidence" value="ECO:0007669"/>
    <property type="project" value="TreeGrafter"/>
</dbReference>
<feature type="binding site" evidence="7 8">
    <location>
        <position position="126"/>
    </location>
    <ligand>
        <name>S-adenosyl-L-methionine</name>
        <dbReference type="ChEBI" id="CHEBI:59789"/>
    </ligand>
</feature>
<evidence type="ECO:0000256" key="3">
    <source>
        <dbReference type="ARBA" id="ARBA00022603"/>
    </source>
</evidence>
<evidence type="ECO:0000256" key="7">
    <source>
        <dbReference type="HAMAP-Rule" id="MF_00607"/>
    </source>
</evidence>
<dbReference type="SUPFAM" id="SSF53335">
    <property type="entry name" value="S-adenosyl-L-methionine-dependent methyltransferases"/>
    <property type="match status" value="1"/>
</dbReference>
<evidence type="ECO:0000259" key="9">
    <source>
        <dbReference type="SMART" id="SM00650"/>
    </source>
</evidence>
<keyword evidence="5 7" id="KW-0949">S-adenosyl-L-methionine</keyword>
<feature type="binding site" evidence="7 8">
    <location>
        <position position="75"/>
    </location>
    <ligand>
        <name>S-adenosyl-L-methionine</name>
        <dbReference type="ChEBI" id="CHEBI:59789"/>
    </ligand>
</feature>
<dbReference type="InterPro" id="IPR029063">
    <property type="entry name" value="SAM-dependent_MTases_sf"/>
</dbReference>
<accession>A0A1G2E4T4</accession>
<dbReference type="EMBL" id="MHLZ01000014">
    <property type="protein sequence ID" value="OGZ20068.1"/>
    <property type="molecule type" value="Genomic_DNA"/>
</dbReference>
<feature type="domain" description="Ribosomal RNA adenine methylase transferase N-terminal" evidence="9">
    <location>
        <begin position="34"/>
        <end position="209"/>
    </location>
</feature>
<comment type="function">
    <text evidence="7">Specifically dimethylates two adjacent adenosines (A1518 and A1519) in the loop of a conserved hairpin near the 3'-end of 16S rRNA in the 30S particle. May play a critical role in biogenesis of 30S subunits.</text>
</comment>
<dbReference type="GO" id="GO:0003723">
    <property type="term" value="F:RNA binding"/>
    <property type="evidence" value="ECO:0007669"/>
    <property type="project" value="UniProtKB-UniRule"/>
</dbReference>
<keyword evidence="2 7" id="KW-0698">rRNA processing</keyword>
<dbReference type="NCBIfam" id="TIGR00755">
    <property type="entry name" value="ksgA"/>
    <property type="match status" value="1"/>
</dbReference>
<keyword evidence="4 7" id="KW-0808">Transferase</keyword>
<keyword evidence="6 7" id="KW-0694">RNA-binding</keyword>